<dbReference type="OrthoDB" id="411145at2759"/>
<dbReference type="PANTHER" id="PTHR11012">
    <property type="entry name" value="PROTEIN KINASE-LIKE DOMAIN-CONTAINING"/>
    <property type="match status" value="1"/>
</dbReference>
<dbReference type="Proteomes" id="UP000654075">
    <property type="component" value="Unassembled WGS sequence"/>
</dbReference>
<dbReference type="EMBL" id="CAJNNV010000641">
    <property type="protein sequence ID" value="CAE8583197.1"/>
    <property type="molecule type" value="Genomic_DNA"/>
</dbReference>
<dbReference type="Pfam" id="PF02958">
    <property type="entry name" value="EcKL"/>
    <property type="match status" value="1"/>
</dbReference>
<dbReference type="Gene3D" id="3.90.1200.10">
    <property type="match status" value="1"/>
</dbReference>
<dbReference type="SMART" id="SM00587">
    <property type="entry name" value="CHK"/>
    <property type="match status" value="1"/>
</dbReference>
<reference evidence="2" key="1">
    <citation type="submission" date="2021-02" db="EMBL/GenBank/DDBJ databases">
        <authorList>
            <person name="Dougan E. K."/>
            <person name="Rhodes N."/>
            <person name="Thang M."/>
            <person name="Chan C."/>
        </authorList>
    </citation>
    <scope>NUCLEOTIDE SEQUENCE</scope>
</reference>
<dbReference type="InterPro" id="IPR015897">
    <property type="entry name" value="CHK_kinase-like"/>
</dbReference>
<dbReference type="InterPro" id="IPR011009">
    <property type="entry name" value="Kinase-like_dom_sf"/>
</dbReference>
<organism evidence="2 3">
    <name type="scientific">Polarella glacialis</name>
    <name type="common">Dinoflagellate</name>
    <dbReference type="NCBI Taxonomy" id="89957"/>
    <lineage>
        <taxon>Eukaryota</taxon>
        <taxon>Sar</taxon>
        <taxon>Alveolata</taxon>
        <taxon>Dinophyceae</taxon>
        <taxon>Suessiales</taxon>
        <taxon>Suessiaceae</taxon>
        <taxon>Polarella</taxon>
    </lineage>
</organism>
<keyword evidence="3" id="KW-1185">Reference proteome</keyword>
<dbReference type="SUPFAM" id="SSF56112">
    <property type="entry name" value="Protein kinase-like (PK-like)"/>
    <property type="match status" value="1"/>
</dbReference>
<dbReference type="PANTHER" id="PTHR11012:SF30">
    <property type="entry name" value="PROTEIN KINASE-LIKE DOMAIN-CONTAINING"/>
    <property type="match status" value="1"/>
</dbReference>
<dbReference type="AlphaFoldDB" id="A0A813D908"/>
<feature type="domain" description="CHK kinase-like" evidence="1">
    <location>
        <begin position="121"/>
        <end position="315"/>
    </location>
</feature>
<protein>
    <recommendedName>
        <fullName evidence="1">CHK kinase-like domain-containing protein</fullName>
    </recommendedName>
</protein>
<evidence type="ECO:0000313" key="2">
    <source>
        <dbReference type="EMBL" id="CAE8583197.1"/>
    </source>
</evidence>
<name>A0A813D908_POLGL</name>
<proteinExistence type="predicted"/>
<comment type="caution">
    <text evidence="2">The sequence shown here is derived from an EMBL/GenBank/DDBJ whole genome shotgun (WGS) entry which is preliminary data.</text>
</comment>
<evidence type="ECO:0000259" key="1">
    <source>
        <dbReference type="SMART" id="SM00587"/>
    </source>
</evidence>
<accession>A0A813D908</accession>
<dbReference type="Gene3D" id="3.30.200.20">
    <property type="entry name" value="Phosphorylase Kinase, domain 1"/>
    <property type="match status" value="1"/>
</dbReference>
<sequence>MAGPLLAALEAKDGELLRLSLAKVLKVEILGHVRLEQSAGQRFTGGSSTPVWKITFSAKRGEQEKETRLVAKWVKPVTDLRRRSYANERQFYLSAAGQIRKFCRVPHMLLCEEGPSSSMCFLFDDLTVDFPLHPETLDVDAARGSLRWLAHFHACFWEADSAGGSFPSGMLSSSDYWGLSKGDNEERLKGVAGALLASSKVLKAQGVWEMVKSMGLRLATAARPLDSALRTLKGFVRNRTLLHGDFKAANFFLRKSPGNESEYEAAVVDFEFAGPGLVAVDLANFLFPDLRMNLLSVETELIRFYHSALTERLEELGSGGDFPLWLLLAQFAVARCDYMRYMLGKGWTACSDGDVRLIEAVHQDLSRLDGGQILTSEGYEVAIAASFMEATR</sequence>
<dbReference type="InterPro" id="IPR004119">
    <property type="entry name" value="EcKL"/>
</dbReference>
<evidence type="ECO:0000313" key="3">
    <source>
        <dbReference type="Proteomes" id="UP000654075"/>
    </source>
</evidence>
<gene>
    <name evidence="2" type="ORF">PGLA1383_LOCUS2182</name>
</gene>